<evidence type="ECO:0000313" key="2">
    <source>
        <dbReference type="Proteomes" id="UP001499951"/>
    </source>
</evidence>
<accession>A0ABN1E5Y9</accession>
<proteinExistence type="predicted"/>
<evidence type="ECO:0008006" key="3">
    <source>
        <dbReference type="Google" id="ProtNLM"/>
    </source>
</evidence>
<protein>
    <recommendedName>
        <fullName evidence="3">Lipoprotein</fullName>
    </recommendedName>
</protein>
<organism evidence="1 2">
    <name type="scientific">Rhizomicrobium electricum</name>
    <dbReference type="NCBI Taxonomy" id="480070"/>
    <lineage>
        <taxon>Bacteria</taxon>
        <taxon>Pseudomonadati</taxon>
        <taxon>Pseudomonadota</taxon>
        <taxon>Alphaproteobacteria</taxon>
        <taxon>Micropepsales</taxon>
        <taxon>Micropepsaceae</taxon>
        <taxon>Rhizomicrobium</taxon>
    </lineage>
</organism>
<name>A0ABN1E5Y9_9PROT</name>
<sequence>MVAAISLSGCDTWRSAINYVRSDNANVCPDANILANTSVLPAFDPAQGADPSNVVYTAKFTDLKTRCDYSKRINAIDANVTMTIKATRAPGGEAAHYKLPYYVAVTAGGQIVDKQTRWLEFDFPKASAEVQKEELVDGIEIAVARDKKSYEYHLLVGFQLTQAQIDYNKKMGQYLP</sequence>
<dbReference type="Proteomes" id="UP001499951">
    <property type="component" value="Unassembled WGS sequence"/>
</dbReference>
<comment type="caution">
    <text evidence="1">The sequence shown here is derived from an EMBL/GenBank/DDBJ whole genome shotgun (WGS) entry which is preliminary data.</text>
</comment>
<reference evidence="1 2" key="1">
    <citation type="journal article" date="2019" name="Int. J. Syst. Evol. Microbiol.">
        <title>The Global Catalogue of Microorganisms (GCM) 10K type strain sequencing project: providing services to taxonomists for standard genome sequencing and annotation.</title>
        <authorList>
            <consortium name="The Broad Institute Genomics Platform"/>
            <consortium name="The Broad Institute Genome Sequencing Center for Infectious Disease"/>
            <person name="Wu L."/>
            <person name="Ma J."/>
        </authorList>
    </citation>
    <scope>NUCLEOTIDE SEQUENCE [LARGE SCALE GENOMIC DNA]</scope>
    <source>
        <strain evidence="1 2">JCM 15089</strain>
    </source>
</reference>
<keyword evidence="2" id="KW-1185">Reference proteome</keyword>
<evidence type="ECO:0000313" key="1">
    <source>
        <dbReference type="EMBL" id="GAA0559371.1"/>
    </source>
</evidence>
<gene>
    <name evidence="1" type="ORF">GCM10008942_04820</name>
</gene>
<dbReference type="EMBL" id="BAAADD010000001">
    <property type="protein sequence ID" value="GAA0559371.1"/>
    <property type="molecule type" value="Genomic_DNA"/>
</dbReference>